<dbReference type="SUPFAM" id="SSF55136">
    <property type="entry name" value="Probable bacterial effector-binding domain"/>
    <property type="match status" value="1"/>
</dbReference>
<reference evidence="2" key="1">
    <citation type="submission" date="2022-12" db="EMBL/GenBank/DDBJ databases">
        <authorList>
            <person name="Wang J."/>
        </authorList>
    </citation>
    <scope>NUCLEOTIDE SEQUENCE</scope>
    <source>
        <strain evidence="2">HY-42-06</strain>
    </source>
</reference>
<gene>
    <name evidence="2" type="ORF">OXH55_13690</name>
</gene>
<dbReference type="EMBL" id="JAPQES010000005">
    <property type="protein sequence ID" value="MCY6371693.1"/>
    <property type="molecule type" value="Genomic_DNA"/>
</dbReference>
<protein>
    <submittedName>
        <fullName evidence="2">GyrI-like domain-containing protein</fullName>
    </submittedName>
</protein>
<dbReference type="InterPro" id="IPR053182">
    <property type="entry name" value="YobU-like_regulator"/>
</dbReference>
<organism evidence="2 3">
    <name type="scientific">Clostridium ganghwense</name>
    <dbReference type="NCBI Taxonomy" id="312089"/>
    <lineage>
        <taxon>Bacteria</taxon>
        <taxon>Bacillati</taxon>
        <taxon>Bacillota</taxon>
        <taxon>Clostridia</taxon>
        <taxon>Eubacteriales</taxon>
        <taxon>Clostridiaceae</taxon>
        <taxon>Clostridium</taxon>
    </lineage>
</organism>
<dbReference type="PANTHER" id="PTHR36444">
    <property type="entry name" value="TRANSCRIPTIONAL REGULATOR PROTEIN YOBU-RELATED"/>
    <property type="match status" value="1"/>
</dbReference>
<dbReference type="Proteomes" id="UP001079657">
    <property type="component" value="Unassembled WGS sequence"/>
</dbReference>
<keyword evidence="3" id="KW-1185">Reference proteome</keyword>
<accession>A0ABT4CRI8</accession>
<dbReference type="RefSeq" id="WP_268050574.1">
    <property type="nucleotide sequence ID" value="NZ_JAPQES010000005.1"/>
</dbReference>
<dbReference type="Pfam" id="PF14526">
    <property type="entry name" value="Cass2"/>
    <property type="match status" value="1"/>
</dbReference>
<dbReference type="PANTHER" id="PTHR36444:SF2">
    <property type="entry name" value="TRANSCRIPTIONAL REGULATOR PROTEIN YOBU-RELATED"/>
    <property type="match status" value="1"/>
</dbReference>
<name>A0ABT4CRI8_9CLOT</name>
<dbReference type="Gene3D" id="3.20.80.10">
    <property type="entry name" value="Regulatory factor, effector binding domain"/>
    <property type="match status" value="1"/>
</dbReference>
<dbReference type="InterPro" id="IPR011256">
    <property type="entry name" value="Reg_factor_effector_dom_sf"/>
</dbReference>
<evidence type="ECO:0000259" key="1">
    <source>
        <dbReference type="SMART" id="SM00871"/>
    </source>
</evidence>
<evidence type="ECO:0000313" key="3">
    <source>
        <dbReference type="Proteomes" id="UP001079657"/>
    </source>
</evidence>
<evidence type="ECO:0000313" key="2">
    <source>
        <dbReference type="EMBL" id="MCY6371693.1"/>
    </source>
</evidence>
<proteinExistence type="predicted"/>
<dbReference type="InterPro" id="IPR029441">
    <property type="entry name" value="Cass2"/>
</dbReference>
<dbReference type="SMART" id="SM00871">
    <property type="entry name" value="AraC_E_bind"/>
    <property type="match status" value="1"/>
</dbReference>
<feature type="domain" description="AraC effector-binding" evidence="1">
    <location>
        <begin position="1"/>
        <end position="153"/>
    </location>
</feature>
<sequence length="153" mass="17875">MKYEIVELKEKQVVGIIKKTTNENMQAVKDIGELWQRFIAEEVYNNIENKVNQQGIGLYTNYEGDYTKPYSFMTCCEVSAVGDLKHPLIFKTINAGKYAKFSIRGHIQEAVMDVWEAIWALNLNRKYECDFEIYHNNSEDMTDQIIDIYISII</sequence>
<comment type="caution">
    <text evidence="2">The sequence shown here is derived from an EMBL/GenBank/DDBJ whole genome shotgun (WGS) entry which is preliminary data.</text>
</comment>
<dbReference type="InterPro" id="IPR010499">
    <property type="entry name" value="AraC_E-bd"/>
</dbReference>